<dbReference type="SUPFAM" id="SSF57903">
    <property type="entry name" value="FYVE/PHD zinc finger"/>
    <property type="match status" value="1"/>
</dbReference>
<keyword evidence="8" id="KW-1185">Reference proteome</keyword>
<dbReference type="InterPro" id="IPR000306">
    <property type="entry name" value="Znf_FYVE"/>
</dbReference>
<feature type="compositionally biased region" description="Polar residues" evidence="5">
    <location>
        <begin position="170"/>
        <end position="183"/>
    </location>
</feature>
<feature type="compositionally biased region" description="Pro residues" evidence="5">
    <location>
        <begin position="255"/>
        <end position="266"/>
    </location>
</feature>
<dbReference type="EMBL" id="JADGJQ010000106">
    <property type="protein sequence ID" value="KAJ3169428.1"/>
    <property type="molecule type" value="Genomic_DNA"/>
</dbReference>
<feature type="compositionally biased region" description="Low complexity" evidence="5">
    <location>
        <begin position="98"/>
        <end position="107"/>
    </location>
</feature>
<dbReference type="Gene3D" id="2.30.29.30">
    <property type="entry name" value="Pleckstrin-homology domain (PH domain)/Phosphotyrosine-binding domain (PTB)"/>
    <property type="match status" value="1"/>
</dbReference>
<dbReference type="PANTHER" id="PTHR39490">
    <property type="entry name" value="ARRESTIN DOMAIN-CONTAINING PROTEIN D"/>
    <property type="match status" value="1"/>
</dbReference>
<evidence type="ECO:0000256" key="1">
    <source>
        <dbReference type="ARBA" id="ARBA00022723"/>
    </source>
</evidence>
<evidence type="ECO:0000313" key="8">
    <source>
        <dbReference type="Proteomes" id="UP001212152"/>
    </source>
</evidence>
<evidence type="ECO:0000256" key="5">
    <source>
        <dbReference type="SAM" id="MobiDB-lite"/>
    </source>
</evidence>
<proteinExistence type="predicted"/>
<gene>
    <name evidence="7" type="primary">PLEKHF2</name>
    <name evidence="7" type="ORF">HDU87_000599</name>
</gene>
<dbReference type="GO" id="GO:0008270">
    <property type="term" value="F:zinc ion binding"/>
    <property type="evidence" value="ECO:0007669"/>
    <property type="project" value="UniProtKB-KW"/>
</dbReference>
<feature type="compositionally biased region" description="Low complexity" evidence="5">
    <location>
        <begin position="469"/>
        <end position="478"/>
    </location>
</feature>
<keyword evidence="1" id="KW-0479">Metal-binding</keyword>
<dbReference type="PROSITE" id="PS50178">
    <property type="entry name" value="ZF_FYVE"/>
    <property type="match status" value="1"/>
</dbReference>
<evidence type="ECO:0000256" key="3">
    <source>
        <dbReference type="ARBA" id="ARBA00022833"/>
    </source>
</evidence>
<comment type="caution">
    <text evidence="7">The sequence shown here is derived from an EMBL/GenBank/DDBJ whole genome shotgun (WGS) entry which is preliminary data.</text>
</comment>
<evidence type="ECO:0000259" key="6">
    <source>
        <dbReference type="PROSITE" id="PS50178"/>
    </source>
</evidence>
<dbReference type="InterPro" id="IPR017455">
    <property type="entry name" value="Znf_FYVE-rel"/>
</dbReference>
<feature type="region of interest" description="Disordered" evidence="5">
    <location>
        <begin position="54"/>
        <end position="142"/>
    </location>
</feature>
<dbReference type="PANTHER" id="PTHR39490:SF8">
    <property type="entry name" value="ZINC FINGER FYVE DOMAIN-CONTAINING PROTEIN 21"/>
    <property type="match status" value="1"/>
</dbReference>
<dbReference type="Proteomes" id="UP001212152">
    <property type="component" value="Unassembled WGS sequence"/>
</dbReference>
<dbReference type="InterPro" id="IPR011993">
    <property type="entry name" value="PH-like_dom_sf"/>
</dbReference>
<organism evidence="7 8">
    <name type="scientific">Geranomyces variabilis</name>
    <dbReference type="NCBI Taxonomy" id="109894"/>
    <lineage>
        <taxon>Eukaryota</taxon>
        <taxon>Fungi</taxon>
        <taxon>Fungi incertae sedis</taxon>
        <taxon>Chytridiomycota</taxon>
        <taxon>Chytridiomycota incertae sedis</taxon>
        <taxon>Chytridiomycetes</taxon>
        <taxon>Spizellomycetales</taxon>
        <taxon>Powellomycetaceae</taxon>
        <taxon>Geranomyces</taxon>
    </lineage>
</organism>
<keyword evidence="3" id="KW-0862">Zinc</keyword>
<feature type="region of interest" description="Disordered" evidence="5">
    <location>
        <begin position="154"/>
        <end position="203"/>
    </location>
</feature>
<dbReference type="InterPro" id="IPR052113">
    <property type="entry name" value="FYVE-type_Zinc_Finger"/>
</dbReference>
<reference evidence="7" key="1">
    <citation type="submission" date="2020-05" db="EMBL/GenBank/DDBJ databases">
        <title>Phylogenomic resolution of chytrid fungi.</title>
        <authorList>
            <person name="Stajich J.E."/>
            <person name="Amses K."/>
            <person name="Simmons R."/>
            <person name="Seto K."/>
            <person name="Myers J."/>
            <person name="Bonds A."/>
            <person name="Quandt C.A."/>
            <person name="Barry K."/>
            <person name="Liu P."/>
            <person name="Grigoriev I."/>
            <person name="Longcore J.E."/>
            <person name="James T.Y."/>
        </authorList>
    </citation>
    <scope>NUCLEOTIDE SEQUENCE</scope>
    <source>
        <strain evidence="7">JEL0379</strain>
    </source>
</reference>
<dbReference type="AlphaFoldDB" id="A0AAD5TCN1"/>
<evidence type="ECO:0000256" key="2">
    <source>
        <dbReference type="ARBA" id="ARBA00022771"/>
    </source>
</evidence>
<evidence type="ECO:0000313" key="7">
    <source>
        <dbReference type="EMBL" id="KAJ3169428.1"/>
    </source>
</evidence>
<feature type="compositionally biased region" description="Basic residues" evidence="5">
    <location>
        <begin position="77"/>
        <end position="87"/>
    </location>
</feature>
<evidence type="ECO:0000256" key="4">
    <source>
        <dbReference type="PROSITE-ProRule" id="PRU00091"/>
    </source>
</evidence>
<dbReference type="Pfam" id="PF01363">
    <property type="entry name" value="FYVE"/>
    <property type="match status" value="1"/>
</dbReference>
<feature type="region of interest" description="Disordered" evidence="5">
    <location>
        <begin position="463"/>
        <end position="483"/>
    </location>
</feature>
<protein>
    <submittedName>
        <fullName evidence="7">Pleckstrin y domain-containing F member 2</fullName>
    </submittedName>
</protein>
<feature type="compositionally biased region" description="Low complexity" evidence="5">
    <location>
        <begin position="245"/>
        <end position="254"/>
    </location>
</feature>
<dbReference type="InterPro" id="IPR013083">
    <property type="entry name" value="Znf_RING/FYVE/PHD"/>
</dbReference>
<name>A0AAD5TCN1_9FUNG</name>
<feature type="domain" description="FYVE-type" evidence="6">
    <location>
        <begin position="499"/>
        <end position="551"/>
    </location>
</feature>
<feature type="region of interest" description="Disordered" evidence="5">
    <location>
        <begin position="245"/>
        <end position="268"/>
    </location>
</feature>
<sequence>MLSDKQQPPDPAGATADNAAVADASAAVLSAPLSSSPPQAYDALYASLRSRRDTAKRSRINISNPVPQHDILYEKNRSKRNSVRPKLHSVGLRSSIEAAAATAADAADGPKPRPLSASFYASTRRRPPSTFETLPEKSAEDAVPVTAAELPAVIPELPVAQEPRPRDLSRSSQRPKSATQLSLSGAAPSYRPPPSQPHASQTASFASRFGSIGVVSRNPPARKPQKPRTRPSLASLLDTNAALSSQSSFSLASSPPSPPPPTPPVLRRPHEATASFENMHALAELEFYFLGLPLVSRTREFLRADDVFKVVVGEADEQDDAAEGGTVKQTLLPRKLFLCDDVLIYGTAPESGSAQARRAAYAKQTVLQLASLECFPVDSTTLPVVDLETPSHALRVAFATHAARDDWTRAVRTAARARRAALARAKGLRRSSTSSVSRPASLTEWGFMKLWQGVELATSGKRGTVVPRNNNNNNNNNNHAGSFGSVSSMDSLSKGWIPDEEAVVCMICRTTKFSVLTRKHHCRKCGRVICWKCSKMEAAIRVCTDCHDDIVDPTP</sequence>
<accession>A0AAD5TCN1</accession>
<keyword evidence="2 4" id="KW-0863">Zinc-finger</keyword>
<dbReference type="SMART" id="SM00064">
    <property type="entry name" value="FYVE"/>
    <property type="match status" value="1"/>
</dbReference>
<dbReference type="Gene3D" id="3.30.40.10">
    <property type="entry name" value="Zinc/RING finger domain, C3HC4 (zinc finger)"/>
    <property type="match status" value="1"/>
</dbReference>
<dbReference type="InterPro" id="IPR011011">
    <property type="entry name" value="Znf_FYVE_PHD"/>
</dbReference>